<reference evidence="5 6" key="1">
    <citation type="submission" date="2019-01" db="EMBL/GenBank/DDBJ databases">
        <authorList>
            <person name="Ferrante I. M."/>
        </authorList>
    </citation>
    <scope>NUCLEOTIDE SEQUENCE [LARGE SCALE GENOMIC DNA]</scope>
    <source>
        <strain evidence="5 6">B856</strain>
    </source>
</reference>
<dbReference type="PROSITE" id="PS00166">
    <property type="entry name" value="ENOYL_COA_HYDRATASE"/>
    <property type="match status" value="1"/>
</dbReference>
<dbReference type="PANTHER" id="PTHR11941">
    <property type="entry name" value="ENOYL-COA HYDRATASE-RELATED"/>
    <property type="match status" value="1"/>
</dbReference>
<organism evidence="5 6">
    <name type="scientific">Pseudo-nitzschia multistriata</name>
    <dbReference type="NCBI Taxonomy" id="183589"/>
    <lineage>
        <taxon>Eukaryota</taxon>
        <taxon>Sar</taxon>
        <taxon>Stramenopiles</taxon>
        <taxon>Ochrophyta</taxon>
        <taxon>Bacillariophyta</taxon>
        <taxon>Bacillariophyceae</taxon>
        <taxon>Bacillariophycidae</taxon>
        <taxon>Bacillariales</taxon>
        <taxon>Bacillariaceae</taxon>
        <taxon>Pseudo-nitzschia</taxon>
    </lineage>
</organism>
<dbReference type="InterPro" id="IPR018376">
    <property type="entry name" value="Enoyl-CoA_hyd/isom_CS"/>
</dbReference>
<feature type="compositionally biased region" description="Basic and acidic residues" evidence="4">
    <location>
        <begin position="112"/>
        <end position="124"/>
    </location>
</feature>
<dbReference type="Gene3D" id="3.90.226.10">
    <property type="entry name" value="2-enoyl-CoA Hydratase, Chain A, domain 1"/>
    <property type="match status" value="1"/>
</dbReference>
<dbReference type="PANTHER" id="PTHR11941:SF54">
    <property type="entry name" value="ENOYL-COA HYDRATASE, MITOCHONDRIAL"/>
    <property type="match status" value="1"/>
</dbReference>
<evidence type="ECO:0000313" key="5">
    <source>
        <dbReference type="EMBL" id="VEU34600.1"/>
    </source>
</evidence>
<dbReference type="CDD" id="cd06558">
    <property type="entry name" value="crotonase-like"/>
    <property type="match status" value="1"/>
</dbReference>
<dbReference type="Proteomes" id="UP000291116">
    <property type="component" value="Unassembled WGS sequence"/>
</dbReference>
<evidence type="ECO:0000313" key="6">
    <source>
        <dbReference type="Proteomes" id="UP000291116"/>
    </source>
</evidence>
<comment type="similarity">
    <text evidence="1 3">Belongs to the enoyl-CoA hydratase/isomerase family.</text>
</comment>
<dbReference type="Gene3D" id="1.10.12.10">
    <property type="entry name" value="Lyase 2-enoyl-coa Hydratase, Chain A, domain 2"/>
    <property type="match status" value="1"/>
</dbReference>
<dbReference type="SUPFAM" id="SSF52096">
    <property type="entry name" value="ClpP/crotonase"/>
    <property type="match status" value="1"/>
</dbReference>
<feature type="region of interest" description="Disordered" evidence="4">
    <location>
        <begin position="96"/>
        <end position="126"/>
    </location>
</feature>
<evidence type="ECO:0000256" key="1">
    <source>
        <dbReference type="ARBA" id="ARBA00005254"/>
    </source>
</evidence>
<dbReference type="InterPro" id="IPR014748">
    <property type="entry name" value="Enoyl-CoA_hydra_C"/>
</dbReference>
<evidence type="ECO:0008006" key="7">
    <source>
        <dbReference type="Google" id="ProtNLM"/>
    </source>
</evidence>
<dbReference type="Pfam" id="PF00378">
    <property type="entry name" value="ECH_1"/>
    <property type="match status" value="1"/>
</dbReference>
<evidence type="ECO:0000256" key="3">
    <source>
        <dbReference type="RuleBase" id="RU003707"/>
    </source>
</evidence>
<dbReference type="GO" id="GO:0016836">
    <property type="term" value="F:hydro-lyase activity"/>
    <property type="evidence" value="ECO:0007669"/>
    <property type="project" value="UniProtKB-ARBA"/>
</dbReference>
<keyword evidence="2" id="KW-0456">Lyase</keyword>
<evidence type="ECO:0000256" key="2">
    <source>
        <dbReference type="ARBA" id="ARBA00023239"/>
    </source>
</evidence>
<dbReference type="InterPro" id="IPR001753">
    <property type="entry name" value="Enoyl-CoA_hydra/iso"/>
</dbReference>
<accession>A0A448YXX9</accession>
<sequence length="343" mass="36713">MATTIKGPVHRFGRSILNGRLGRNLMPRVASDQKYLSSSSSTPSQVLMENIFRGPNAESGDDASCMVTKITLNRPKANAMGREMIQGLQNCLDILEQGNSDDYDNNDNNENNETHNDDTDESRRHSSGGCRCLVLTSFSDRVFSAGADLKERATMTQDEAAEYVTLLRDTMERFACLPMPVIAAIEGVAVGGGLELALAADIRVASSKAVLGFPETSLAIIPGAGGTQRLPRLVGASRAKELVWTGRRLSGREAGECGLVTDVVPEGGSATERALELAFAIAAHGPVAVRASKAAIDEGGRSASMAEALDVERRCYARVLPTEDRLEGLAAFREGRAPNYRGR</sequence>
<dbReference type="OrthoDB" id="410701at2759"/>
<gene>
    <name evidence="5" type="ORF">PSNMU_V1.4_AUG-EV-PASAV3_0013120</name>
</gene>
<name>A0A448YXX9_9STRA</name>
<protein>
    <recommendedName>
        <fullName evidence="7">Enoyl-CoA hydratase</fullName>
    </recommendedName>
</protein>
<dbReference type="FunFam" id="1.10.12.10:FF:000001">
    <property type="entry name" value="Probable enoyl-CoA hydratase, mitochondrial"/>
    <property type="match status" value="1"/>
</dbReference>
<dbReference type="GO" id="GO:0006635">
    <property type="term" value="P:fatty acid beta-oxidation"/>
    <property type="evidence" value="ECO:0007669"/>
    <property type="project" value="TreeGrafter"/>
</dbReference>
<evidence type="ECO:0000256" key="4">
    <source>
        <dbReference type="SAM" id="MobiDB-lite"/>
    </source>
</evidence>
<dbReference type="FunFam" id="3.90.226.10:FF:000009">
    <property type="entry name" value="Carnitinyl-CoA dehydratase"/>
    <property type="match status" value="1"/>
</dbReference>
<keyword evidence="6" id="KW-1185">Reference proteome</keyword>
<proteinExistence type="inferred from homology"/>
<dbReference type="AlphaFoldDB" id="A0A448YXX9"/>
<dbReference type="EMBL" id="CAACVS010000034">
    <property type="protein sequence ID" value="VEU34600.1"/>
    <property type="molecule type" value="Genomic_DNA"/>
</dbReference>
<dbReference type="InterPro" id="IPR029045">
    <property type="entry name" value="ClpP/crotonase-like_dom_sf"/>
</dbReference>